<dbReference type="PRINTS" id="PR00035">
    <property type="entry name" value="HTHGNTR"/>
</dbReference>
<dbReference type="GO" id="GO:0003700">
    <property type="term" value="F:DNA-binding transcription factor activity"/>
    <property type="evidence" value="ECO:0007669"/>
    <property type="project" value="InterPro"/>
</dbReference>
<dbReference type="AlphaFoldDB" id="A0A2P6MFX8"/>
<evidence type="ECO:0000259" key="4">
    <source>
        <dbReference type="PROSITE" id="PS50949"/>
    </source>
</evidence>
<dbReference type="PROSITE" id="PS50949">
    <property type="entry name" value="HTH_GNTR"/>
    <property type="match status" value="1"/>
</dbReference>
<gene>
    <name evidence="5" type="ORF">C6I21_10240</name>
</gene>
<sequence length="255" mass="29556">MYVNRQESIHQEGNALIKTDSRPLYLQVIDKIKEDIEQGVYETGERLPSEFQLSKQLGVSRATLREALRMLEDENVVIRRHGVGTFINTKPLFSSGIEELFSVTDMIRRGKKVPGTNFLSSTVEKAEDSIRHRFHDETLEDVLTIERVRTADGEPVVYCRDVLPSTLLREYVSHSQQSIFDQLEQQGVSISYAVTQIEPIGYHEEVSEILECDPETSLLVLKQMHYDDQERAVLYSINYFRADKFKFHVLRKRVF</sequence>
<dbReference type="PANTHER" id="PTHR44846">
    <property type="entry name" value="MANNOSYL-D-GLYCERATE TRANSPORT/METABOLISM SYSTEM REPRESSOR MNGR-RELATED"/>
    <property type="match status" value="1"/>
</dbReference>
<dbReference type="FunFam" id="1.10.10.10:FF:000079">
    <property type="entry name" value="GntR family transcriptional regulator"/>
    <property type="match status" value="1"/>
</dbReference>
<proteinExistence type="predicted"/>
<dbReference type="Pfam" id="PF07702">
    <property type="entry name" value="UTRA"/>
    <property type="match status" value="1"/>
</dbReference>
<dbReference type="SMART" id="SM00866">
    <property type="entry name" value="UTRA"/>
    <property type="match status" value="1"/>
</dbReference>
<dbReference type="EMBL" id="PVNS01000009">
    <property type="protein sequence ID" value="PRO65177.1"/>
    <property type="molecule type" value="Genomic_DNA"/>
</dbReference>
<dbReference type="SUPFAM" id="SSF64288">
    <property type="entry name" value="Chorismate lyase-like"/>
    <property type="match status" value="1"/>
</dbReference>
<comment type="caution">
    <text evidence="5">The sequence shown here is derived from an EMBL/GenBank/DDBJ whole genome shotgun (WGS) entry which is preliminary data.</text>
</comment>
<keyword evidence="3" id="KW-0804">Transcription</keyword>
<evidence type="ECO:0000256" key="1">
    <source>
        <dbReference type="ARBA" id="ARBA00023015"/>
    </source>
</evidence>
<dbReference type="Gene3D" id="3.40.1410.10">
    <property type="entry name" value="Chorismate lyase-like"/>
    <property type="match status" value="1"/>
</dbReference>
<evidence type="ECO:0000256" key="2">
    <source>
        <dbReference type="ARBA" id="ARBA00023125"/>
    </source>
</evidence>
<dbReference type="InterPro" id="IPR036388">
    <property type="entry name" value="WH-like_DNA-bd_sf"/>
</dbReference>
<dbReference type="InterPro" id="IPR000524">
    <property type="entry name" value="Tscrpt_reg_HTH_GntR"/>
</dbReference>
<dbReference type="OrthoDB" id="149756at2"/>
<reference evidence="5 6" key="1">
    <citation type="submission" date="2018-03" db="EMBL/GenBank/DDBJ databases">
        <title>Bacillus urumqiensis sp. nov., a moderately haloalkaliphilic bacterium isolated from a salt lake.</title>
        <authorList>
            <person name="Zhao B."/>
            <person name="Liao Z."/>
        </authorList>
    </citation>
    <scope>NUCLEOTIDE SEQUENCE [LARGE SCALE GENOMIC DNA]</scope>
    <source>
        <strain evidence="5 6">BZ-SZ-XJ18</strain>
    </source>
</reference>
<evidence type="ECO:0000256" key="3">
    <source>
        <dbReference type="ARBA" id="ARBA00023163"/>
    </source>
</evidence>
<dbReference type="InterPro" id="IPR050679">
    <property type="entry name" value="Bact_HTH_transcr_reg"/>
</dbReference>
<organism evidence="5 6">
    <name type="scientific">Alkalicoccus urumqiensis</name>
    <name type="common">Bacillus urumqiensis</name>
    <dbReference type="NCBI Taxonomy" id="1548213"/>
    <lineage>
        <taxon>Bacteria</taxon>
        <taxon>Bacillati</taxon>
        <taxon>Bacillota</taxon>
        <taxon>Bacilli</taxon>
        <taxon>Bacillales</taxon>
        <taxon>Bacillaceae</taxon>
        <taxon>Alkalicoccus</taxon>
    </lineage>
</organism>
<keyword evidence="1" id="KW-0805">Transcription regulation</keyword>
<dbReference type="InterPro" id="IPR028978">
    <property type="entry name" value="Chorismate_lyase_/UTRA_dom_sf"/>
</dbReference>
<dbReference type="GO" id="GO:0045892">
    <property type="term" value="P:negative regulation of DNA-templated transcription"/>
    <property type="evidence" value="ECO:0007669"/>
    <property type="project" value="TreeGrafter"/>
</dbReference>
<accession>A0A2P6MFX8</accession>
<dbReference type="SMART" id="SM00345">
    <property type="entry name" value="HTH_GNTR"/>
    <property type="match status" value="1"/>
</dbReference>
<dbReference type="Pfam" id="PF00392">
    <property type="entry name" value="GntR"/>
    <property type="match status" value="1"/>
</dbReference>
<dbReference type="GO" id="GO:0003677">
    <property type="term" value="F:DNA binding"/>
    <property type="evidence" value="ECO:0007669"/>
    <property type="project" value="UniProtKB-KW"/>
</dbReference>
<dbReference type="Gene3D" id="1.10.10.10">
    <property type="entry name" value="Winged helix-like DNA-binding domain superfamily/Winged helix DNA-binding domain"/>
    <property type="match status" value="1"/>
</dbReference>
<evidence type="ECO:0000313" key="5">
    <source>
        <dbReference type="EMBL" id="PRO65177.1"/>
    </source>
</evidence>
<dbReference type="SUPFAM" id="SSF46785">
    <property type="entry name" value="Winged helix' DNA-binding domain"/>
    <property type="match status" value="1"/>
</dbReference>
<protein>
    <submittedName>
        <fullName evidence="5">GntR family transcriptional regulator</fullName>
    </submittedName>
</protein>
<feature type="domain" description="HTH gntR-type" evidence="4">
    <location>
        <begin position="22"/>
        <end position="90"/>
    </location>
</feature>
<keyword evidence="2" id="KW-0238">DNA-binding</keyword>
<dbReference type="RefSeq" id="WP_105959377.1">
    <property type="nucleotide sequence ID" value="NZ_PVNS01000009.1"/>
</dbReference>
<dbReference type="CDD" id="cd07377">
    <property type="entry name" value="WHTH_GntR"/>
    <property type="match status" value="1"/>
</dbReference>
<evidence type="ECO:0000313" key="6">
    <source>
        <dbReference type="Proteomes" id="UP000243650"/>
    </source>
</evidence>
<dbReference type="Proteomes" id="UP000243650">
    <property type="component" value="Unassembled WGS sequence"/>
</dbReference>
<name>A0A2P6MFX8_ALKUR</name>
<keyword evidence="6" id="KW-1185">Reference proteome</keyword>
<dbReference type="PANTHER" id="PTHR44846:SF17">
    <property type="entry name" value="GNTR-FAMILY TRANSCRIPTIONAL REGULATOR"/>
    <property type="match status" value="1"/>
</dbReference>
<dbReference type="InterPro" id="IPR011663">
    <property type="entry name" value="UTRA"/>
</dbReference>
<dbReference type="InterPro" id="IPR036390">
    <property type="entry name" value="WH_DNA-bd_sf"/>
</dbReference>